<sequence length="225" mass="24522">MEDRLPPVVEHVPGVEVVIIAIDWADAKESLREKLLSVFKRVHDICSDQKCSSRDDPHPAVKIVRGRKLEVVALNIDAGDEIANGLGQSVPGLPPDALAGPHDAYARVFEFCQDAAEEGGWPDDVVVGVGDEVGFHGKGCMDALSTLAWFADGYGFNCASWKLSHSHNVFDDSARLDEFFGSDGRNDDFGWIVVEGALDGLDELWAKISHAGYDYRDIAWQNGGI</sequence>
<dbReference type="AlphaFoldDB" id="A0A5M9JXF8"/>
<dbReference type="Proteomes" id="UP000322873">
    <property type="component" value="Unassembled WGS sequence"/>
</dbReference>
<dbReference type="EMBL" id="VICG01000004">
    <property type="protein sequence ID" value="KAA8572576.1"/>
    <property type="molecule type" value="Genomic_DNA"/>
</dbReference>
<evidence type="ECO:0000313" key="2">
    <source>
        <dbReference type="Proteomes" id="UP000322873"/>
    </source>
</evidence>
<name>A0A5M9JXF8_MONFR</name>
<keyword evidence="2" id="KW-1185">Reference proteome</keyword>
<reference evidence="1 2" key="1">
    <citation type="submission" date="2019-06" db="EMBL/GenBank/DDBJ databases">
        <title>Genome Sequence of the Brown Rot Fungal Pathogen Monilinia fructicola.</title>
        <authorList>
            <person name="De Miccolis Angelini R.M."/>
            <person name="Landi L."/>
            <person name="Abate D."/>
            <person name="Pollastro S."/>
            <person name="Romanazzi G."/>
            <person name="Faretra F."/>
        </authorList>
    </citation>
    <scope>NUCLEOTIDE SEQUENCE [LARGE SCALE GENOMIC DNA]</scope>
    <source>
        <strain evidence="1 2">Mfrc123</strain>
    </source>
</reference>
<proteinExistence type="predicted"/>
<accession>A0A5M9JXF8</accession>
<evidence type="ECO:0000313" key="1">
    <source>
        <dbReference type="EMBL" id="KAA8572576.1"/>
    </source>
</evidence>
<gene>
    <name evidence="1" type="ORF">EYC84_003178</name>
</gene>
<protein>
    <submittedName>
        <fullName evidence="1">Uncharacterized protein</fullName>
    </submittedName>
</protein>
<comment type="caution">
    <text evidence="1">The sequence shown here is derived from an EMBL/GenBank/DDBJ whole genome shotgun (WGS) entry which is preliminary data.</text>
</comment>
<organism evidence="1 2">
    <name type="scientific">Monilinia fructicola</name>
    <name type="common">Brown rot fungus</name>
    <name type="synonym">Ciboria fructicola</name>
    <dbReference type="NCBI Taxonomy" id="38448"/>
    <lineage>
        <taxon>Eukaryota</taxon>
        <taxon>Fungi</taxon>
        <taxon>Dikarya</taxon>
        <taxon>Ascomycota</taxon>
        <taxon>Pezizomycotina</taxon>
        <taxon>Leotiomycetes</taxon>
        <taxon>Helotiales</taxon>
        <taxon>Sclerotiniaceae</taxon>
        <taxon>Monilinia</taxon>
    </lineage>
</organism>